<evidence type="ECO:0000256" key="2">
    <source>
        <dbReference type="ARBA" id="ARBA00007193"/>
    </source>
</evidence>
<dbReference type="VEuPathDB" id="VectorBase:CSON006867"/>
<keyword evidence="6 13" id="KW-1133">Transmembrane helix</keyword>
<name>A0A336M215_CULSO</name>
<evidence type="ECO:0000256" key="7">
    <source>
        <dbReference type="ARBA" id="ARBA00023053"/>
    </source>
</evidence>
<evidence type="ECO:0000313" key="15">
    <source>
        <dbReference type="EMBL" id="SSX27544.1"/>
    </source>
</evidence>
<evidence type="ECO:0000256" key="12">
    <source>
        <dbReference type="RuleBase" id="RU000679"/>
    </source>
</evidence>
<dbReference type="GO" id="GO:0005272">
    <property type="term" value="F:sodium channel activity"/>
    <property type="evidence" value="ECO:0007669"/>
    <property type="project" value="UniProtKB-KW"/>
</dbReference>
<dbReference type="EMBL" id="UFQT01000258">
    <property type="protein sequence ID" value="SSX22487.1"/>
    <property type="molecule type" value="Genomic_DNA"/>
</dbReference>
<sequence>MYDFTIKNPYCVSCYPTCDYLRYELQTTHTVIRDTSEINIVGANGPRVTVDPSRQSVIHVYYGDMFVKEFEQSMISTWYDLLSSLGGIMALITGGSVMTIVEITYLMTGRFGAFYVRKVMKRFMKLKMKREYRKRESVGTTIYDEAN</sequence>
<dbReference type="EMBL" id="UFQT01000839">
    <property type="protein sequence ID" value="SSX27544.1"/>
    <property type="molecule type" value="Genomic_DNA"/>
</dbReference>
<evidence type="ECO:0000256" key="5">
    <source>
        <dbReference type="ARBA" id="ARBA00022692"/>
    </source>
</evidence>
<feature type="transmembrane region" description="Helical" evidence="13">
    <location>
        <begin position="103"/>
        <end position="120"/>
    </location>
</feature>
<comment type="subcellular location">
    <subcellularLocation>
        <location evidence="1">Membrane</location>
        <topology evidence="1">Multi-pass membrane protein</topology>
    </subcellularLocation>
</comment>
<keyword evidence="5 12" id="KW-0812">Transmembrane</keyword>
<proteinExistence type="inferred from homology"/>
<dbReference type="AlphaFoldDB" id="A0A336M215"/>
<evidence type="ECO:0000256" key="11">
    <source>
        <dbReference type="ARBA" id="ARBA00023303"/>
    </source>
</evidence>
<dbReference type="Pfam" id="PF00858">
    <property type="entry name" value="ASC"/>
    <property type="match status" value="1"/>
</dbReference>
<dbReference type="InterPro" id="IPR001873">
    <property type="entry name" value="ENaC"/>
</dbReference>
<accession>A0A336M215</accession>
<evidence type="ECO:0000313" key="14">
    <source>
        <dbReference type="EMBL" id="SSX22487.1"/>
    </source>
</evidence>
<dbReference type="Gene3D" id="1.10.287.770">
    <property type="entry name" value="YojJ-like"/>
    <property type="match status" value="1"/>
</dbReference>
<dbReference type="GO" id="GO:0016020">
    <property type="term" value="C:membrane"/>
    <property type="evidence" value="ECO:0007669"/>
    <property type="project" value="UniProtKB-SubCell"/>
</dbReference>
<keyword evidence="4 12" id="KW-0894">Sodium channel</keyword>
<keyword evidence="7" id="KW-0915">Sodium</keyword>
<evidence type="ECO:0000256" key="10">
    <source>
        <dbReference type="ARBA" id="ARBA00023201"/>
    </source>
</evidence>
<reference evidence="14" key="1">
    <citation type="submission" date="2018-07" db="EMBL/GenBank/DDBJ databases">
        <authorList>
            <person name="Quirk P.G."/>
            <person name="Krulwich T.A."/>
        </authorList>
    </citation>
    <scope>NUCLEOTIDE SEQUENCE</scope>
</reference>
<keyword evidence="8 12" id="KW-0406">Ion transport</keyword>
<evidence type="ECO:0000256" key="3">
    <source>
        <dbReference type="ARBA" id="ARBA00022448"/>
    </source>
</evidence>
<comment type="similarity">
    <text evidence="2 12">Belongs to the amiloride-sensitive sodium channel (TC 1.A.6) family.</text>
</comment>
<gene>
    <name evidence="14" type="primary">CSON006867</name>
    <name evidence="15" type="synonym">CSON014621</name>
</gene>
<keyword evidence="10 12" id="KW-0739">Sodium transport</keyword>
<keyword evidence="9 13" id="KW-0472">Membrane</keyword>
<dbReference type="VEuPathDB" id="VectorBase:CSON014621"/>
<evidence type="ECO:0000256" key="8">
    <source>
        <dbReference type="ARBA" id="ARBA00023065"/>
    </source>
</evidence>
<protein>
    <submittedName>
        <fullName evidence="14">CSON006867 protein</fullName>
    </submittedName>
    <submittedName>
        <fullName evidence="15">CSON014621 protein</fullName>
    </submittedName>
</protein>
<evidence type="ECO:0000256" key="1">
    <source>
        <dbReference type="ARBA" id="ARBA00004141"/>
    </source>
</evidence>
<keyword evidence="3 12" id="KW-0813">Transport</keyword>
<organism evidence="14">
    <name type="scientific">Culicoides sonorensis</name>
    <name type="common">Biting midge</name>
    <dbReference type="NCBI Taxonomy" id="179676"/>
    <lineage>
        <taxon>Eukaryota</taxon>
        <taxon>Metazoa</taxon>
        <taxon>Ecdysozoa</taxon>
        <taxon>Arthropoda</taxon>
        <taxon>Hexapoda</taxon>
        <taxon>Insecta</taxon>
        <taxon>Pterygota</taxon>
        <taxon>Neoptera</taxon>
        <taxon>Endopterygota</taxon>
        <taxon>Diptera</taxon>
        <taxon>Nematocera</taxon>
        <taxon>Chironomoidea</taxon>
        <taxon>Ceratopogonidae</taxon>
        <taxon>Ceratopogoninae</taxon>
        <taxon>Culicoides</taxon>
        <taxon>Monoculicoides</taxon>
    </lineage>
</organism>
<evidence type="ECO:0000256" key="4">
    <source>
        <dbReference type="ARBA" id="ARBA00022461"/>
    </source>
</evidence>
<evidence type="ECO:0000256" key="9">
    <source>
        <dbReference type="ARBA" id="ARBA00023136"/>
    </source>
</evidence>
<evidence type="ECO:0000256" key="13">
    <source>
        <dbReference type="SAM" id="Phobius"/>
    </source>
</evidence>
<evidence type="ECO:0000256" key="6">
    <source>
        <dbReference type="ARBA" id="ARBA00022989"/>
    </source>
</evidence>
<keyword evidence="11 12" id="KW-0407">Ion channel</keyword>